<dbReference type="InterPro" id="IPR014014">
    <property type="entry name" value="RNA_helicase_DEAD_Q_motif"/>
</dbReference>
<reference evidence="12" key="1">
    <citation type="submission" date="2011-05" db="EMBL/GenBank/DDBJ databases">
        <title>Complete sequence of chromosome of Methanothermococcus okinawensis IH1.</title>
        <authorList>
            <consortium name="US DOE Joint Genome Institute"/>
            <person name="Lucas S."/>
            <person name="Han J."/>
            <person name="Lapidus A."/>
            <person name="Cheng J.-F."/>
            <person name="Goodwin L."/>
            <person name="Pitluck S."/>
            <person name="Peters L."/>
            <person name="Mikhailova N."/>
            <person name="Held B."/>
            <person name="Han C."/>
            <person name="Tapia R."/>
            <person name="Land M."/>
            <person name="Hauser L."/>
            <person name="Kyrpides N."/>
            <person name="Ivanova N."/>
            <person name="Pagani I."/>
            <person name="Sieprawska-Lupa M."/>
            <person name="Takai K."/>
            <person name="Miyazaki J."/>
            <person name="Whitman W."/>
            <person name="Woyke T."/>
        </authorList>
    </citation>
    <scope>NUCLEOTIDE SEQUENCE</scope>
    <source>
        <strain evidence="12">IH1</strain>
    </source>
</reference>
<dbReference type="Pfam" id="PF03880">
    <property type="entry name" value="DbpA"/>
    <property type="match status" value="1"/>
</dbReference>
<evidence type="ECO:0000259" key="11">
    <source>
        <dbReference type="PROSITE" id="PS51195"/>
    </source>
</evidence>
<dbReference type="InterPro" id="IPR012677">
    <property type="entry name" value="Nucleotide-bd_a/b_plait_sf"/>
</dbReference>
<evidence type="ECO:0000256" key="8">
    <source>
        <dbReference type="RuleBase" id="RU000492"/>
    </source>
</evidence>
<dbReference type="InterPro" id="IPR050547">
    <property type="entry name" value="DEAD_box_RNA_helicases"/>
</dbReference>
<dbReference type="EC" id="3.6.4.13" evidence="1"/>
<dbReference type="PROSITE" id="PS51192">
    <property type="entry name" value="HELICASE_ATP_BIND_1"/>
    <property type="match status" value="1"/>
</dbReference>
<dbReference type="GO" id="GO:0003724">
    <property type="term" value="F:RNA helicase activity"/>
    <property type="evidence" value="ECO:0007669"/>
    <property type="project" value="UniProtKB-EC"/>
</dbReference>
<evidence type="ECO:0000313" key="12">
    <source>
        <dbReference type="EMBL" id="AEH07350.1"/>
    </source>
</evidence>
<dbReference type="GO" id="GO:0016787">
    <property type="term" value="F:hydrolase activity"/>
    <property type="evidence" value="ECO:0007669"/>
    <property type="project" value="UniProtKB-KW"/>
</dbReference>
<dbReference type="SMART" id="SM00487">
    <property type="entry name" value="DEXDc"/>
    <property type="match status" value="1"/>
</dbReference>
<keyword evidence="3 8" id="KW-0547">Nucleotide-binding</keyword>
<dbReference type="GO" id="GO:0003723">
    <property type="term" value="F:RNA binding"/>
    <property type="evidence" value="ECO:0007669"/>
    <property type="project" value="TreeGrafter"/>
</dbReference>
<dbReference type="Pfam" id="PF00270">
    <property type="entry name" value="DEAD"/>
    <property type="match status" value="1"/>
</dbReference>
<dbReference type="SUPFAM" id="SSF52540">
    <property type="entry name" value="P-loop containing nucleoside triphosphate hydrolases"/>
    <property type="match status" value="1"/>
</dbReference>
<keyword evidence="4 8" id="KW-0378">Hydrolase</keyword>
<dbReference type="PROSITE" id="PS51195">
    <property type="entry name" value="Q_MOTIF"/>
    <property type="match status" value="1"/>
</dbReference>
<dbReference type="InterPro" id="IPR044742">
    <property type="entry name" value="DEAD/DEAH_RhlB"/>
</dbReference>
<name>F8AJZ4_METOI</name>
<keyword evidence="2" id="KW-0963">Cytoplasm</keyword>
<dbReference type="GO" id="GO:0140097">
    <property type="term" value="F:catalytic activity, acting on DNA"/>
    <property type="evidence" value="ECO:0007669"/>
    <property type="project" value="UniProtKB-ARBA"/>
</dbReference>
<feature type="domain" description="Helicase ATP-binding" evidence="9">
    <location>
        <begin position="36"/>
        <end position="206"/>
    </location>
</feature>
<dbReference type="KEGG" id="mok:Metok_1385"/>
<evidence type="ECO:0000256" key="7">
    <source>
        <dbReference type="PROSITE-ProRule" id="PRU00552"/>
    </source>
</evidence>
<dbReference type="InterPro" id="IPR027417">
    <property type="entry name" value="P-loop_NTPase"/>
</dbReference>
<dbReference type="FunFam" id="3.40.50.300:FF:000108">
    <property type="entry name" value="ATP-dependent RNA helicase RhlE"/>
    <property type="match status" value="1"/>
</dbReference>
<evidence type="ECO:0000259" key="10">
    <source>
        <dbReference type="PROSITE" id="PS51194"/>
    </source>
</evidence>
<dbReference type="Gene3D" id="3.40.50.300">
    <property type="entry name" value="P-loop containing nucleotide triphosphate hydrolases"/>
    <property type="match status" value="2"/>
</dbReference>
<dbReference type="PANTHER" id="PTHR47963">
    <property type="entry name" value="DEAD-BOX ATP-DEPENDENT RNA HELICASE 47, MITOCHONDRIAL"/>
    <property type="match status" value="1"/>
</dbReference>
<feature type="domain" description="Helicase C-terminal" evidence="10">
    <location>
        <begin position="217"/>
        <end position="379"/>
    </location>
</feature>
<evidence type="ECO:0000256" key="1">
    <source>
        <dbReference type="ARBA" id="ARBA00012552"/>
    </source>
</evidence>
<keyword evidence="6 8" id="KW-0067">ATP-binding</keyword>
<evidence type="ECO:0000256" key="2">
    <source>
        <dbReference type="ARBA" id="ARBA00022490"/>
    </source>
</evidence>
<evidence type="ECO:0000256" key="3">
    <source>
        <dbReference type="ARBA" id="ARBA00022741"/>
    </source>
</evidence>
<dbReference type="CDD" id="cd00268">
    <property type="entry name" value="DEADc"/>
    <property type="match status" value="1"/>
</dbReference>
<evidence type="ECO:0000259" key="9">
    <source>
        <dbReference type="PROSITE" id="PS51192"/>
    </source>
</evidence>
<dbReference type="InterPro" id="IPR000629">
    <property type="entry name" value="RNA-helicase_DEAD-box_CS"/>
</dbReference>
<feature type="short sequence motif" description="Q motif" evidence="7">
    <location>
        <begin position="4"/>
        <end position="32"/>
    </location>
</feature>
<dbReference type="EMBL" id="CP002792">
    <property type="protein sequence ID" value="AEH07350.1"/>
    <property type="molecule type" value="Genomic_DNA"/>
</dbReference>
<dbReference type="InterPro" id="IPR011545">
    <property type="entry name" value="DEAD/DEAH_box_helicase_dom"/>
</dbReference>
<proteinExistence type="inferred from homology"/>
<dbReference type="Pfam" id="PF00271">
    <property type="entry name" value="Helicase_C"/>
    <property type="match status" value="1"/>
</dbReference>
<comment type="similarity">
    <text evidence="8">Belongs to the DEAD box helicase family.</text>
</comment>
<feature type="domain" description="DEAD-box RNA helicase Q" evidence="11">
    <location>
        <begin position="4"/>
        <end position="32"/>
    </location>
</feature>
<dbReference type="eggNOG" id="arCOG00558">
    <property type="taxonomic scope" value="Archaea"/>
</dbReference>
<dbReference type="InterPro" id="IPR001650">
    <property type="entry name" value="Helicase_C-like"/>
</dbReference>
<keyword evidence="13" id="KW-1185">Reference proteome</keyword>
<dbReference type="PROSITE" id="PS51194">
    <property type="entry name" value="HELICASE_CTER"/>
    <property type="match status" value="1"/>
</dbReference>
<dbReference type="InterPro" id="IPR014001">
    <property type="entry name" value="Helicase_ATP-bd"/>
</dbReference>
<evidence type="ECO:0000256" key="6">
    <source>
        <dbReference type="ARBA" id="ARBA00022840"/>
    </source>
</evidence>
<evidence type="ECO:0000256" key="4">
    <source>
        <dbReference type="ARBA" id="ARBA00022801"/>
    </source>
</evidence>
<dbReference type="STRING" id="647113.Metok_1385"/>
<dbReference type="HOGENOM" id="CLU_003041_21_3_2"/>
<dbReference type="PROSITE" id="PS00039">
    <property type="entry name" value="DEAD_ATP_HELICASE"/>
    <property type="match status" value="1"/>
</dbReference>
<keyword evidence="5 8" id="KW-0347">Helicase</keyword>
<dbReference type="CDD" id="cd18787">
    <property type="entry name" value="SF2_C_DEAD"/>
    <property type="match status" value="1"/>
</dbReference>
<organism evidence="12 13">
    <name type="scientific">Methanothermococcus okinawensis (strain DSM 14208 / JCM 11175 / IH1)</name>
    <dbReference type="NCBI Taxonomy" id="647113"/>
    <lineage>
        <taxon>Archaea</taxon>
        <taxon>Methanobacteriati</taxon>
        <taxon>Methanobacteriota</taxon>
        <taxon>Methanomada group</taxon>
        <taxon>Methanococci</taxon>
        <taxon>Methanococcales</taxon>
        <taxon>Methanococcaceae</taxon>
        <taxon>Methanothermococcus</taxon>
    </lineage>
</organism>
<protein>
    <recommendedName>
        <fullName evidence="1">RNA helicase</fullName>
        <ecNumber evidence="1">3.6.4.13</ecNumber>
    </recommendedName>
</protein>
<dbReference type="PANTHER" id="PTHR47963:SF8">
    <property type="entry name" value="ATP-DEPENDENT RNA HELICASE DEAD"/>
    <property type="match status" value="1"/>
</dbReference>
<dbReference type="Proteomes" id="UP000009296">
    <property type="component" value="Chromosome"/>
</dbReference>
<dbReference type="SMART" id="SM00490">
    <property type="entry name" value="HELICc"/>
    <property type="match status" value="1"/>
</dbReference>
<dbReference type="AlphaFoldDB" id="F8AJZ4"/>
<dbReference type="CDD" id="cd12252">
    <property type="entry name" value="RRM_DbpA"/>
    <property type="match status" value="1"/>
</dbReference>
<dbReference type="InterPro" id="IPR005580">
    <property type="entry name" value="DbpA/CsdA_RNA-bd_dom"/>
</dbReference>
<evidence type="ECO:0000256" key="5">
    <source>
        <dbReference type="ARBA" id="ARBA00022806"/>
    </source>
</evidence>
<evidence type="ECO:0000313" key="13">
    <source>
        <dbReference type="Proteomes" id="UP000009296"/>
    </source>
</evidence>
<sequence length="535" mass="60577">MTMAEFKELGLSENVINALEKKGFTSPTPIQKKAIPILLKGNLDIIGQAQTGTGKTAAFGIPMIETLKEDSKDVQALVLTPTRELAIQVSDEINSLKGNKKLNILPVYGGQSITEQTRKLKRGVDIVVGTPGRILDHLKRGNLKLHNVSYVVLDEADEMLDMGFIDDVEEILRYTNPDKKMLLFSATLPRKIMGLAKKHMRKYEVISVKKEQLTTDMVEQIYYDVRSSDKFEALCRTIDMNNDFYGLVFCKTRADVNDIANKLANRGYKAEGIHGDIVQNQRERILSRFKNKRSNILVATDVAARGIDINNLTHVINYSLPQNPESYVHRIGRTGRAGKKGTAITFVQPDEFRKLKYIKKIAKTDIEKRELPTVEDIIHAKKSSVIENISKIVSSGEVSQEYLDIAKKLLEENNNDAEKVIASLLKYSLNDELNEKKYGKIKHSRNSNVKEVKEGQTRLFIALGKKDGMNPRKLVEYIEDETGVRGRYIDDVAVFENFSYITVSSRDADKIMKTLGRTRRNGKSIVDYAKQRRNY</sequence>
<dbReference type="Gene3D" id="3.30.70.330">
    <property type="match status" value="1"/>
</dbReference>
<accession>F8AJZ4</accession>
<dbReference type="GO" id="GO:0005524">
    <property type="term" value="F:ATP binding"/>
    <property type="evidence" value="ECO:0007669"/>
    <property type="project" value="UniProtKB-KW"/>
</dbReference>
<gene>
    <name evidence="12" type="ordered locus">Metok_1385</name>
</gene>